<keyword evidence="1" id="KW-0472">Membrane</keyword>
<organism evidence="2 3">
    <name type="scientific">Thalassotalea profundi</name>
    <dbReference type="NCBI Taxonomy" id="2036687"/>
    <lineage>
        <taxon>Bacteria</taxon>
        <taxon>Pseudomonadati</taxon>
        <taxon>Pseudomonadota</taxon>
        <taxon>Gammaproteobacteria</taxon>
        <taxon>Alteromonadales</taxon>
        <taxon>Colwelliaceae</taxon>
        <taxon>Thalassotalea</taxon>
    </lineage>
</organism>
<sequence length="186" mass="20556">MMDFKQAQNDMHTSYVGGATGILVSGLVWCMAGTAALLYSNEISMLALFFGGMFIHPLAMLLSKILKRSGSHQLENPLGKLALESTIILFVGLFIAFAVAKIQTQWFYPIMLLIIGVRYLIFNTLYGNKTYWVLGAILMFSGMLCILMGYSFVVGAFIGGITELLFSVVIFKQTRALDLKITSQVK</sequence>
<feature type="transmembrane region" description="Helical" evidence="1">
    <location>
        <begin position="78"/>
        <end position="100"/>
    </location>
</feature>
<evidence type="ECO:0000256" key="1">
    <source>
        <dbReference type="SAM" id="Phobius"/>
    </source>
</evidence>
<keyword evidence="1" id="KW-1133">Transmembrane helix</keyword>
<evidence type="ECO:0000313" key="2">
    <source>
        <dbReference type="EMBL" id="GHE83492.1"/>
    </source>
</evidence>
<dbReference type="RefSeq" id="WP_229817042.1">
    <property type="nucleotide sequence ID" value="NZ_BNAH01000003.1"/>
</dbReference>
<reference evidence="3" key="1">
    <citation type="journal article" date="2019" name="Int. J. Syst. Evol. Microbiol.">
        <title>The Global Catalogue of Microorganisms (GCM) 10K type strain sequencing project: providing services to taxonomists for standard genome sequencing and annotation.</title>
        <authorList>
            <consortium name="The Broad Institute Genomics Platform"/>
            <consortium name="The Broad Institute Genome Sequencing Center for Infectious Disease"/>
            <person name="Wu L."/>
            <person name="Ma J."/>
        </authorList>
    </citation>
    <scope>NUCLEOTIDE SEQUENCE [LARGE SCALE GENOMIC DNA]</scope>
    <source>
        <strain evidence="3">CGMCC 1.15922</strain>
    </source>
</reference>
<gene>
    <name evidence="2" type="ORF">GCM10011501_10030</name>
</gene>
<dbReference type="Pfam" id="PF22765">
    <property type="entry name" value="DUF7010"/>
    <property type="match status" value="1"/>
</dbReference>
<evidence type="ECO:0000313" key="3">
    <source>
        <dbReference type="Proteomes" id="UP000626370"/>
    </source>
</evidence>
<protein>
    <submittedName>
        <fullName evidence="2">Uncharacterized protein</fullName>
    </submittedName>
</protein>
<feature type="transmembrane region" description="Helical" evidence="1">
    <location>
        <begin position="45"/>
        <end position="66"/>
    </location>
</feature>
<keyword evidence="3" id="KW-1185">Reference proteome</keyword>
<feature type="transmembrane region" description="Helical" evidence="1">
    <location>
        <begin position="133"/>
        <end position="158"/>
    </location>
</feature>
<feature type="transmembrane region" description="Helical" evidence="1">
    <location>
        <begin position="12"/>
        <end position="39"/>
    </location>
</feature>
<feature type="transmembrane region" description="Helical" evidence="1">
    <location>
        <begin position="106"/>
        <end position="126"/>
    </location>
</feature>
<dbReference type="InterPro" id="IPR053824">
    <property type="entry name" value="DUF7010"/>
</dbReference>
<comment type="caution">
    <text evidence="2">The sequence shown here is derived from an EMBL/GenBank/DDBJ whole genome shotgun (WGS) entry which is preliminary data.</text>
</comment>
<dbReference type="EMBL" id="BNAH01000003">
    <property type="protein sequence ID" value="GHE83492.1"/>
    <property type="molecule type" value="Genomic_DNA"/>
</dbReference>
<dbReference type="Proteomes" id="UP000626370">
    <property type="component" value="Unassembled WGS sequence"/>
</dbReference>
<accession>A0ABQ3IM38</accession>
<keyword evidence="1" id="KW-0812">Transmembrane</keyword>
<proteinExistence type="predicted"/>
<name>A0ABQ3IM38_9GAMM</name>